<feature type="compositionally biased region" description="Polar residues" evidence="1">
    <location>
        <begin position="110"/>
        <end position="119"/>
    </location>
</feature>
<protein>
    <submittedName>
        <fullName evidence="3">Dedicator of cytokinesis protein 1-like isoform X1</fullName>
    </submittedName>
</protein>
<keyword evidence="2" id="KW-1185">Reference proteome</keyword>
<organism evidence="2 3">
    <name type="scientific">Leptonychotes weddellii</name>
    <name type="common">Weddell seal</name>
    <name type="synonym">Otaria weddellii</name>
    <dbReference type="NCBI Taxonomy" id="9713"/>
    <lineage>
        <taxon>Eukaryota</taxon>
        <taxon>Metazoa</taxon>
        <taxon>Chordata</taxon>
        <taxon>Craniata</taxon>
        <taxon>Vertebrata</taxon>
        <taxon>Euteleostomi</taxon>
        <taxon>Mammalia</taxon>
        <taxon>Eutheria</taxon>
        <taxon>Laurasiatheria</taxon>
        <taxon>Carnivora</taxon>
        <taxon>Caniformia</taxon>
        <taxon>Pinnipedia</taxon>
        <taxon>Phocidae</taxon>
        <taxon>Monachinae</taxon>
        <taxon>Lobodontini</taxon>
        <taxon>Leptonychotes</taxon>
    </lineage>
</organism>
<gene>
    <name evidence="3" type="primary">LOC102750394</name>
</gene>
<evidence type="ECO:0000313" key="2">
    <source>
        <dbReference type="Proteomes" id="UP000245341"/>
    </source>
</evidence>
<sequence length="267" mass="28990">MVRSFTMPSSSRPLSVASVSSLSSDSTPSRPGSDGFALEPLLPKKMHSRSQDKLDKDDPEKEKKDKKKEKRNSKHQEIFDKEFKPTDISGQQSEAVILSETISPLRPQRPKSQVLNVTGSERRFSVSPSSPSSQPAPPPVTPRAKLSFSLQSTRTTSAAQQNATSTPPKDSAQADVGGLGHRAVKATGPRGEPRCSPPSPSVSSPGSALSAWSYWTRRAIACPEKEFLSSRGVSGLSHRGARWMWVWKVLLCFSKLGASDCVCLERS</sequence>
<dbReference type="OrthoDB" id="9216513at2759"/>
<accession>A0A7F8Q0P4</accession>
<feature type="compositionally biased region" description="Basic residues" evidence="1">
    <location>
        <begin position="64"/>
        <end position="73"/>
    </location>
</feature>
<feature type="region of interest" description="Disordered" evidence="1">
    <location>
        <begin position="1"/>
        <end position="206"/>
    </location>
</feature>
<feature type="compositionally biased region" description="Basic and acidic residues" evidence="1">
    <location>
        <begin position="74"/>
        <end position="85"/>
    </location>
</feature>
<feature type="compositionally biased region" description="Low complexity" evidence="1">
    <location>
        <begin position="8"/>
        <end position="35"/>
    </location>
</feature>
<proteinExistence type="predicted"/>
<feature type="compositionally biased region" description="Low complexity" evidence="1">
    <location>
        <begin position="151"/>
        <end position="166"/>
    </location>
</feature>
<dbReference type="GeneID" id="102750394"/>
<evidence type="ECO:0000256" key="1">
    <source>
        <dbReference type="SAM" id="MobiDB-lite"/>
    </source>
</evidence>
<dbReference type="RefSeq" id="XP_030874076.1">
    <property type="nucleotide sequence ID" value="XM_031018216.1"/>
</dbReference>
<reference evidence="3" key="1">
    <citation type="submission" date="2025-08" db="UniProtKB">
        <authorList>
            <consortium name="RefSeq"/>
        </authorList>
    </citation>
    <scope>IDENTIFICATION</scope>
    <source>
        <tissue evidence="3">Liver</tissue>
    </source>
</reference>
<dbReference type="AlphaFoldDB" id="A0A7F8Q0P4"/>
<name>A0A7F8Q0P4_LEPWE</name>
<dbReference type="Proteomes" id="UP000245341">
    <property type="component" value="Unplaced"/>
</dbReference>
<evidence type="ECO:0000313" key="3">
    <source>
        <dbReference type="RefSeq" id="XP_030874076.1"/>
    </source>
</evidence>
<feature type="compositionally biased region" description="Basic and acidic residues" evidence="1">
    <location>
        <begin position="49"/>
        <end position="63"/>
    </location>
</feature>